<protein>
    <submittedName>
        <fullName evidence="2">Glyoxalase/bleomycin resistance/dioxygenase family protein</fullName>
    </submittedName>
</protein>
<organism evidence="2 3">
    <name type="scientific">Lactococcus hircilactis</name>
    <dbReference type="NCBI Taxonomy" id="1494462"/>
    <lineage>
        <taxon>Bacteria</taxon>
        <taxon>Bacillati</taxon>
        <taxon>Bacillota</taxon>
        <taxon>Bacilli</taxon>
        <taxon>Lactobacillales</taxon>
        <taxon>Streptococcaceae</taxon>
        <taxon>Lactococcus</taxon>
    </lineage>
</organism>
<dbReference type="OrthoDB" id="9815599at2"/>
<evidence type="ECO:0000259" key="1">
    <source>
        <dbReference type="PROSITE" id="PS51819"/>
    </source>
</evidence>
<evidence type="ECO:0000313" key="2">
    <source>
        <dbReference type="EMBL" id="MQW40470.1"/>
    </source>
</evidence>
<keyword evidence="2" id="KW-0223">Dioxygenase</keyword>
<dbReference type="GO" id="GO:0051213">
    <property type="term" value="F:dioxygenase activity"/>
    <property type="evidence" value="ECO:0007669"/>
    <property type="project" value="UniProtKB-KW"/>
</dbReference>
<dbReference type="InterPro" id="IPR025870">
    <property type="entry name" value="Glyoxalase-like_dom"/>
</dbReference>
<dbReference type="Pfam" id="PF12681">
    <property type="entry name" value="Glyoxalase_2"/>
    <property type="match status" value="1"/>
</dbReference>
<sequence length="164" mass="18422">MEMKYEGLLLIVADLKAAKDFYESVLGQTASFYYEGEMVSFESGISLAPESTYKSWMTDEAARGLNVRSQSNNFQLYFEVEDIEGCYATLKENSELNWLHAPIEVDYGARTMRLYDLDGHIIEISEAIALVAKRLADEGMTTAEIAEKFGDSVETVEALIEESK</sequence>
<dbReference type="PROSITE" id="PS51819">
    <property type="entry name" value="VOC"/>
    <property type="match status" value="1"/>
</dbReference>
<keyword evidence="2" id="KW-0560">Oxidoreductase</keyword>
<dbReference type="InterPro" id="IPR037523">
    <property type="entry name" value="VOC_core"/>
</dbReference>
<dbReference type="RefSeq" id="WP_153497100.1">
    <property type="nucleotide sequence ID" value="NZ_CBCRWP010000023.1"/>
</dbReference>
<feature type="domain" description="VOC" evidence="1">
    <location>
        <begin position="4"/>
        <end position="127"/>
    </location>
</feature>
<reference evidence="2 3" key="1">
    <citation type="submission" date="2019-10" db="EMBL/GenBank/DDBJ databases">
        <authorList>
            <person name="Dong K."/>
        </authorList>
    </citation>
    <scope>NUCLEOTIDE SEQUENCE [LARGE SCALE GENOMIC DNA]</scope>
    <source>
        <strain evidence="2 3">DSM 28960</strain>
    </source>
</reference>
<dbReference type="Proteomes" id="UP000439550">
    <property type="component" value="Unassembled WGS sequence"/>
</dbReference>
<accession>A0A7X1ZCB2</accession>
<gene>
    <name evidence="2" type="ORF">GHI93_11125</name>
</gene>
<name>A0A7X1ZCB2_9LACT</name>
<dbReference type="EMBL" id="WITJ01000020">
    <property type="protein sequence ID" value="MQW40470.1"/>
    <property type="molecule type" value="Genomic_DNA"/>
</dbReference>
<dbReference type="AlphaFoldDB" id="A0A7X1ZCB2"/>
<comment type="caution">
    <text evidence="2">The sequence shown here is derived from an EMBL/GenBank/DDBJ whole genome shotgun (WGS) entry which is preliminary data.</text>
</comment>
<dbReference type="Gene3D" id="3.10.180.10">
    <property type="entry name" value="2,3-Dihydroxybiphenyl 1,2-Dioxygenase, domain 1"/>
    <property type="match status" value="1"/>
</dbReference>
<proteinExistence type="predicted"/>
<dbReference type="InterPro" id="IPR029068">
    <property type="entry name" value="Glyas_Bleomycin-R_OHBP_Dase"/>
</dbReference>
<evidence type="ECO:0000313" key="3">
    <source>
        <dbReference type="Proteomes" id="UP000439550"/>
    </source>
</evidence>
<keyword evidence="3" id="KW-1185">Reference proteome</keyword>
<dbReference type="SUPFAM" id="SSF54593">
    <property type="entry name" value="Glyoxalase/Bleomycin resistance protein/Dihydroxybiphenyl dioxygenase"/>
    <property type="match status" value="1"/>
</dbReference>